<evidence type="ECO:0000313" key="3">
    <source>
        <dbReference type="Proteomes" id="UP000000442"/>
    </source>
</evidence>
<reference evidence="2 3" key="1">
    <citation type="journal article" date="2009" name="Environ. Microbiol.">
        <title>Genome sequence of Desulfobacterium autotrophicum HRM2, a marine sulfate reducer oxidizing organic carbon completely to carbon dioxide.</title>
        <authorList>
            <person name="Strittmatter A.W."/>
            <person name="Liesegang H."/>
            <person name="Rabus R."/>
            <person name="Decker I."/>
            <person name="Amann J."/>
            <person name="Andres S."/>
            <person name="Henne A."/>
            <person name="Fricke W.F."/>
            <person name="Martinez-Arias R."/>
            <person name="Bartels D."/>
            <person name="Goesmann A."/>
            <person name="Krause L."/>
            <person name="Puehler A."/>
            <person name="Klenk H.P."/>
            <person name="Richter M."/>
            <person name="Schuler M."/>
            <person name="Gloeckner F.O."/>
            <person name="Meyerdierks A."/>
            <person name="Gottschalk G."/>
            <person name="Amann R."/>
        </authorList>
    </citation>
    <scope>NUCLEOTIDE SEQUENCE [LARGE SCALE GENOMIC DNA]</scope>
    <source>
        <strain evidence="3">ATCC 43914 / DSM 3382 / HRM2</strain>
    </source>
</reference>
<feature type="compositionally biased region" description="Basic and acidic residues" evidence="1">
    <location>
        <begin position="357"/>
        <end position="371"/>
    </location>
</feature>
<dbReference type="STRING" id="177437.HRM2_33170"/>
<dbReference type="RefSeq" id="WP_015905154.1">
    <property type="nucleotide sequence ID" value="NC_012108.1"/>
</dbReference>
<feature type="region of interest" description="Disordered" evidence="1">
    <location>
        <begin position="478"/>
        <end position="502"/>
    </location>
</feature>
<dbReference type="Proteomes" id="UP000000442">
    <property type="component" value="Chromosome"/>
</dbReference>
<gene>
    <name evidence="2" type="ordered locus">HRM2_33170</name>
</gene>
<sequence length="502" mass="55833">MMGEQSSPGNGHDPPLVRKTLDEVLAKEITSLLDIDSTTALEAYNLTTLACIVVAVDREREIVDFSDSPPERYTRPSFIADLFEMGINSKDELDHDLTAVIDMGYLSINTAGTLQAEASACTMVSLLNTMFPGMQGMNLVAFVMQMNDEVVSGRKSLEMAKQSLSQTLKSRGLAINREKAEAAVRSVQTPGGGINKSSVLPASPVNRAVSSQLKENASKRIASLRSRRLSSKPAVYSSIGHDSERSTVKDVFDKEPSEAAIAAEQERQRAEQTTREFAEIQTRLREAEERSRQLEAREKDLKQAEDAARDVEQRIQKRVADEAAAMAEKEAELQARADEIKAAEQRIRLEKEAMEKAVLDRQRDGAQKPESEPEPEPDLVDEADLASRIAAFEAELAMPCPICLDGKIVSETTSKNKTYYTCSNRACRFVSWEKPYHFECPLCKNPFLTEFTTPSGDKGLKCPRASCTYSQNNLLDPRQNQAAEARPVKKKKKLVRRVKRRL</sequence>
<name>C0QM75_DESAH</name>
<accession>C0QM75</accession>
<dbReference type="AlphaFoldDB" id="C0QM75"/>
<evidence type="ECO:0000256" key="1">
    <source>
        <dbReference type="SAM" id="MobiDB-lite"/>
    </source>
</evidence>
<dbReference type="eggNOG" id="COG0551">
    <property type="taxonomic scope" value="Bacteria"/>
</dbReference>
<dbReference type="OrthoDB" id="5413277at2"/>
<dbReference type="KEGG" id="dat:HRM2_33170"/>
<proteinExistence type="predicted"/>
<dbReference type="eggNOG" id="COG3064">
    <property type="taxonomic scope" value="Bacteria"/>
</dbReference>
<feature type="region of interest" description="Disordered" evidence="1">
    <location>
        <begin position="284"/>
        <end position="309"/>
    </location>
</feature>
<protein>
    <submittedName>
        <fullName evidence="2">Multiple domain fusion protein (Zn-finger domain associated with topoisomerase type I/adhesin of Type V secretory pathway)</fullName>
    </submittedName>
</protein>
<feature type="region of interest" description="Disordered" evidence="1">
    <location>
        <begin position="357"/>
        <end position="380"/>
    </location>
</feature>
<keyword evidence="3" id="KW-1185">Reference proteome</keyword>
<organism evidence="2 3">
    <name type="scientific">Desulforapulum autotrophicum (strain ATCC 43914 / DSM 3382 / VKM B-1955 / HRM2)</name>
    <name type="common">Desulfobacterium autotrophicum</name>
    <dbReference type="NCBI Taxonomy" id="177437"/>
    <lineage>
        <taxon>Bacteria</taxon>
        <taxon>Pseudomonadati</taxon>
        <taxon>Thermodesulfobacteriota</taxon>
        <taxon>Desulfobacteria</taxon>
        <taxon>Desulfobacterales</taxon>
        <taxon>Desulfobacteraceae</taxon>
        <taxon>Desulforapulum</taxon>
    </lineage>
</organism>
<feature type="compositionally biased region" description="Basic residues" evidence="1">
    <location>
        <begin position="488"/>
        <end position="502"/>
    </location>
</feature>
<dbReference type="EMBL" id="CP001087">
    <property type="protein sequence ID" value="ACN16392.1"/>
    <property type="molecule type" value="Genomic_DNA"/>
</dbReference>
<dbReference type="HOGENOM" id="CLU_542612_0_0_7"/>
<evidence type="ECO:0000313" key="2">
    <source>
        <dbReference type="EMBL" id="ACN16392.1"/>
    </source>
</evidence>